<dbReference type="PROSITE" id="PS01124">
    <property type="entry name" value="HTH_ARAC_FAMILY_2"/>
    <property type="match status" value="1"/>
</dbReference>
<protein>
    <submittedName>
        <fullName evidence="5">Helix-turn-helix transcriptional regulator</fullName>
    </submittedName>
</protein>
<dbReference type="SMART" id="SM00342">
    <property type="entry name" value="HTH_ARAC"/>
    <property type="match status" value="1"/>
</dbReference>
<dbReference type="EMBL" id="JASJEV010000002">
    <property type="protein sequence ID" value="MDJ1157381.1"/>
    <property type="molecule type" value="Genomic_DNA"/>
</dbReference>
<keyword evidence="6" id="KW-1185">Reference proteome</keyword>
<dbReference type="Pfam" id="PF12833">
    <property type="entry name" value="HTH_18"/>
    <property type="match status" value="1"/>
</dbReference>
<dbReference type="SUPFAM" id="SSF46689">
    <property type="entry name" value="Homeodomain-like"/>
    <property type="match status" value="1"/>
</dbReference>
<dbReference type="CDD" id="cd06124">
    <property type="entry name" value="cupin_NimR-like_N"/>
    <property type="match status" value="1"/>
</dbReference>
<dbReference type="InterPro" id="IPR009057">
    <property type="entry name" value="Homeodomain-like_sf"/>
</dbReference>
<keyword evidence="1" id="KW-0805">Transcription regulation</keyword>
<evidence type="ECO:0000256" key="3">
    <source>
        <dbReference type="ARBA" id="ARBA00023163"/>
    </source>
</evidence>
<evidence type="ECO:0000313" key="6">
    <source>
        <dbReference type="Proteomes" id="UP001321492"/>
    </source>
</evidence>
<dbReference type="SUPFAM" id="SSF51182">
    <property type="entry name" value="RmlC-like cupins"/>
    <property type="match status" value="1"/>
</dbReference>
<gene>
    <name evidence="5" type="ORF">QNA08_03900</name>
</gene>
<keyword evidence="2" id="KW-0238">DNA-binding</keyword>
<reference evidence="5 6" key="1">
    <citation type="submission" date="2023-05" db="EMBL/GenBank/DDBJ databases">
        <title>Chelatococcus sp. nov., a moderately thermophilic bacterium isolated from hot spring microbial mat.</title>
        <authorList>
            <person name="Hu C.-J."/>
            <person name="Li W.-J."/>
        </authorList>
    </citation>
    <scope>NUCLEOTIDE SEQUENCE [LARGE SCALE GENOMIC DNA]</scope>
    <source>
        <strain evidence="5 6">SYSU G07232</strain>
    </source>
</reference>
<accession>A0ABT7ADC6</accession>
<dbReference type="InterPro" id="IPR003313">
    <property type="entry name" value="AraC-bd"/>
</dbReference>
<dbReference type="Gene3D" id="2.60.120.10">
    <property type="entry name" value="Jelly Rolls"/>
    <property type="match status" value="1"/>
</dbReference>
<evidence type="ECO:0000256" key="1">
    <source>
        <dbReference type="ARBA" id="ARBA00023015"/>
    </source>
</evidence>
<comment type="caution">
    <text evidence="5">The sequence shown here is derived from an EMBL/GenBank/DDBJ whole genome shotgun (WGS) entry which is preliminary data.</text>
</comment>
<proteinExistence type="predicted"/>
<organism evidence="5 6">
    <name type="scientific">Chelatococcus albus</name>
    <dbReference type="NCBI Taxonomy" id="3047466"/>
    <lineage>
        <taxon>Bacteria</taxon>
        <taxon>Pseudomonadati</taxon>
        <taxon>Pseudomonadota</taxon>
        <taxon>Alphaproteobacteria</taxon>
        <taxon>Hyphomicrobiales</taxon>
        <taxon>Chelatococcaceae</taxon>
        <taxon>Chelatococcus</taxon>
    </lineage>
</organism>
<name>A0ABT7ADC6_9HYPH</name>
<dbReference type="PANTHER" id="PTHR11019">
    <property type="entry name" value="HTH-TYPE TRANSCRIPTIONAL REGULATOR NIMR"/>
    <property type="match status" value="1"/>
</dbReference>
<dbReference type="InterPro" id="IPR018060">
    <property type="entry name" value="HTH_AraC"/>
</dbReference>
<feature type="domain" description="HTH araC/xylS-type" evidence="4">
    <location>
        <begin position="156"/>
        <end position="255"/>
    </location>
</feature>
<dbReference type="Pfam" id="PF02311">
    <property type="entry name" value="AraC_binding"/>
    <property type="match status" value="1"/>
</dbReference>
<dbReference type="Proteomes" id="UP001321492">
    <property type="component" value="Unassembled WGS sequence"/>
</dbReference>
<dbReference type="RefSeq" id="WP_283739382.1">
    <property type="nucleotide sequence ID" value="NZ_JASJEV010000002.1"/>
</dbReference>
<evidence type="ECO:0000259" key="4">
    <source>
        <dbReference type="PROSITE" id="PS01124"/>
    </source>
</evidence>
<evidence type="ECO:0000256" key="2">
    <source>
        <dbReference type="ARBA" id="ARBA00023125"/>
    </source>
</evidence>
<dbReference type="PANTHER" id="PTHR11019:SF159">
    <property type="entry name" value="TRANSCRIPTIONAL REGULATOR-RELATED"/>
    <property type="match status" value="1"/>
</dbReference>
<sequence>MQRWADPADHHATALPVAAVAKPFPADHHIAPHSHGRAQLLHAISGVMRVTTDTSAWIVPPGRAVWLPAGTVHAVDIRGPLAMRTLYIEEGAHPGLPADCTIISVGPLLRELILAATEEPADYDPAGRGGHLAALILGEIARAERSPLRIPMPRDARLVALARELIVDPGRTDRLEDWAVRLGASPRTLARLFRRETGMSFVAFREQVRLAAVERLTAGEPLARVARALGYASRSAFGAMMRRALGLTPGELARRVRE</sequence>
<evidence type="ECO:0000313" key="5">
    <source>
        <dbReference type="EMBL" id="MDJ1157381.1"/>
    </source>
</evidence>
<dbReference type="InterPro" id="IPR011051">
    <property type="entry name" value="RmlC_Cupin_sf"/>
</dbReference>
<dbReference type="Gene3D" id="1.10.10.60">
    <property type="entry name" value="Homeodomain-like"/>
    <property type="match status" value="1"/>
</dbReference>
<dbReference type="InterPro" id="IPR014710">
    <property type="entry name" value="RmlC-like_jellyroll"/>
</dbReference>
<keyword evidence="3" id="KW-0804">Transcription</keyword>